<dbReference type="PROSITE" id="PS00236">
    <property type="entry name" value="NEUROTR_ION_CHANNEL"/>
    <property type="match status" value="1"/>
</dbReference>
<dbReference type="SUPFAM" id="SSF63712">
    <property type="entry name" value="Nicotinic receptor ligand binding domain-like"/>
    <property type="match status" value="1"/>
</dbReference>
<organism evidence="3 4">
    <name type="scientific">Halocaridina rubra</name>
    <name type="common">Hawaiian red shrimp</name>
    <dbReference type="NCBI Taxonomy" id="373956"/>
    <lineage>
        <taxon>Eukaryota</taxon>
        <taxon>Metazoa</taxon>
        <taxon>Ecdysozoa</taxon>
        <taxon>Arthropoda</taxon>
        <taxon>Crustacea</taxon>
        <taxon>Multicrustacea</taxon>
        <taxon>Malacostraca</taxon>
        <taxon>Eumalacostraca</taxon>
        <taxon>Eucarida</taxon>
        <taxon>Decapoda</taxon>
        <taxon>Pleocyemata</taxon>
        <taxon>Caridea</taxon>
        <taxon>Atyoidea</taxon>
        <taxon>Atyidae</taxon>
        <taxon>Halocaridina</taxon>
    </lineage>
</organism>
<name>A0AAN8WVT2_HALRR</name>
<dbReference type="Proteomes" id="UP001381693">
    <property type="component" value="Unassembled WGS sequence"/>
</dbReference>
<evidence type="ECO:0000256" key="2">
    <source>
        <dbReference type="ARBA" id="ARBA00023136"/>
    </source>
</evidence>
<dbReference type="GO" id="GO:0016020">
    <property type="term" value="C:membrane"/>
    <property type="evidence" value="ECO:0007669"/>
    <property type="project" value="UniProtKB-SubCell"/>
</dbReference>
<gene>
    <name evidence="3" type="ORF">SK128_020873</name>
</gene>
<protein>
    <recommendedName>
        <fullName evidence="5">Neurotransmitter-gated ion-channel ligand-binding domain-containing protein</fullName>
    </recommendedName>
</protein>
<dbReference type="InterPro" id="IPR018000">
    <property type="entry name" value="Neurotransmitter_ion_chnl_CS"/>
</dbReference>
<evidence type="ECO:0000313" key="4">
    <source>
        <dbReference type="Proteomes" id="UP001381693"/>
    </source>
</evidence>
<comment type="caution">
    <text evidence="3">The sequence shown here is derived from an EMBL/GenBank/DDBJ whole genome shotgun (WGS) entry which is preliminary data.</text>
</comment>
<sequence>MIYEGKSADVVKKEHYSGIFGCSFDVFYYPFDTQTCYLLFQLSTRLELVEFTGEKSHVVYLEDPKLPAYLLSKYFITVIEGGNNETRYSTLKVEFELNRRYRMIILNVYLPTGMLQIVGYTTLYVNVVLMDVSSKLRILERFGINPRIRNLMYLSPRCIHCVQN</sequence>
<evidence type="ECO:0008006" key="5">
    <source>
        <dbReference type="Google" id="ProtNLM"/>
    </source>
</evidence>
<comment type="subcellular location">
    <subcellularLocation>
        <location evidence="1">Membrane</location>
    </subcellularLocation>
</comment>
<dbReference type="InterPro" id="IPR036734">
    <property type="entry name" value="Neur_chan_lig-bd_sf"/>
</dbReference>
<keyword evidence="2" id="KW-0472">Membrane</keyword>
<evidence type="ECO:0000256" key="1">
    <source>
        <dbReference type="ARBA" id="ARBA00004370"/>
    </source>
</evidence>
<keyword evidence="4" id="KW-1185">Reference proteome</keyword>
<dbReference type="GO" id="GO:0005230">
    <property type="term" value="F:extracellular ligand-gated monoatomic ion channel activity"/>
    <property type="evidence" value="ECO:0007669"/>
    <property type="project" value="InterPro"/>
</dbReference>
<reference evidence="3 4" key="1">
    <citation type="submission" date="2023-11" db="EMBL/GenBank/DDBJ databases">
        <title>Halocaridina rubra genome assembly.</title>
        <authorList>
            <person name="Smith C."/>
        </authorList>
    </citation>
    <scope>NUCLEOTIDE SEQUENCE [LARGE SCALE GENOMIC DNA]</scope>
    <source>
        <strain evidence="3">EP-1</strain>
        <tissue evidence="3">Whole</tissue>
    </source>
</reference>
<dbReference type="AlphaFoldDB" id="A0AAN8WVT2"/>
<dbReference type="Gene3D" id="2.70.170.10">
    <property type="entry name" value="Neurotransmitter-gated ion-channel ligand-binding domain"/>
    <property type="match status" value="1"/>
</dbReference>
<dbReference type="EMBL" id="JAXCGZ010013238">
    <property type="protein sequence ID" value="KAK7073216.1"/>
    <property type="molecule type" value="Genomic_DNA"/>
</dbReference>
<accession>A0AAN8WVT2</accession>
<proteinExistence type="predicted"/>
<evidence type="ECO:0000313" key="3">
    <source>
        <dbReference type="EMBL" id="KAK7073216.1"/>
    </source>
</evidence>